<name>A0A7C9HLH5_9GAMM</name>
<proteinExistence type="predicted"/>
<keyword evidence="2" id="KW-1185">Reference proteome</keyword>
<dbReference type="InterPro" id="IPR036619">
    <property type="entry name" value="NinB_sf"/>
</dbReference>
<accession>A0A7C9HLH5</accession>
<gene>
    <name evidence="1" type="ORF">GN331_04960</name>
</gene>
<comment type="caution">
    <text evidence="1">The sequence shown here is derived from an EMBL/GenBank/DDBJ whole genome shotgun (WGS) entry which is preliminary data.</text>
</comment>
<evidence type="ECO:0000313" key="2">
    <source>
        <dbReference type="Proteomes" id="UP000479692"/>
    </source>
</evidence>
<evidence type="ECO:0000313" key="1">
    <source>
        <dbReference type="EMBL" id="MUV13556.1"/>
    </source>
</evidence>
<sequence length="143" mass="16471">MIVNSDTSLQSAIGELREQYRVHRFVQVKIVAGKKRSVEQNAVLHGWFGQVARELREDDERGVKRFCKLHFGVPLLRAEDEEFRDAYDRVVRPLPYESKLIAMDILPVTSAMTTKQLDKCMTDIQDHYAKHGVALVYPREKAA</sequence>
<dbReference type="Gene3D" id="1.10.3790.10">
    <property type="entry name" value="NinB"/>
    <property type="match status" value="1"/>
</dbReference>
<reference evidence="1 2" key="1">
    <citation type="submission" date="2019-12" db="EMBL/GenBank/DDBJ databases">
        <authorList>
            <person name="Xu J."/>
        </authorList>
    </citation>
    <scope>NUCLEOTIDE SEQUENCE [LARGE SCALE GENOMIC DNA]</scope>
    <source>
        <strain evidence="1 2">HX-5-24</strain>
    </source>
</reference>
<protein>
    <submittedName>
        <fullName evidence="1">Uncharacterized protein</fullName>
    </submittedName>
</protein>
<organism evidence="1 2">
    <name type="scientific">Noviluteimonas gilva</name>
    <dbReference type="NCBI Taxonomy" id="2682097"/>
    <lineage>
        <taxon>Bacteria</taxon>
        <taxon>Pseudomonadati</taxon>
        <taxon>Pseudomonadota</taxon>
        <taxon>Gammaproteobacteria</taxon>
        <taxon>Lysobacterales</taxon>
        <taxon>Lysobacteraceae</taxon>
        <taxon>Noviluteimonas</taxon>
    </lineage>
</organism>
<dbReference type="Proteomes" id="UP000479692">
    <property type="component" value="Unassembled WGS sequence"/>
</dbReference>
<dbReference type="AlphaFoldDB" id="A0A7C9HLH5"/>
<dbReference type="EMBL" id="WOXT01000001">
    <property type="protein sequence ID" value="MUV13556.1"/>
    <property type="molecule type" value="Genomic_DNA"/>
</dbReference>